<organism evidence="2 3">
    <name type="scientific">Hibiscus sabdariffa</name>
    <name type="common">roselle</name>
    <dbReference type="NCBI Taxonomy" id="183260"/>
    <lineage>
        <taxon>Eukaryota</taxon>
        <taxon>Viridiplantae</taxon>
        <taxon>Streptophyta</taxon>
        <taxon>Embryophyta</taxon>
        <taxon>Tracheophyta</taxon>
        <taxon>Spermatophyta</taxon>
        <taxon>Magnoliopsida</taxon>
        <taxon>eudicotyledons</taxon>
        <taxon>Gunneridae</taxon>
        <taxon>Pentapetalae</taxon>
        <taxon>rosids</taxon>
        <taxon>malvids</taxon>
        <taxon>Malvales</taxon>
        <taxon>Malvaceae</taxon>
        <taxon>Malvoideae</taxon>
        <taxon>Hibiscus</taxon>
    </lineage>
</organism>
<dbReference type="EMBL" id="JBBPBN010000089">
    <property type="protein sequence ID" value="KAK8981607.1"/>
    <property type="molecule type" value="Genomic_DNA"/>
</dbReference>
<proteinExistence type="predicted"/>
<feature type="compositionally biased region" description="Pro residues" evidence="1">
    <location>
        <begin position="142"/>
        <end position="151"/>
    </location>
</feature>
<evidence type="ECO:0000256" key="1">
    <source>
        <dbReference type="SAM" id="MobiDB-lite"/>
    </source>
</evidence>
<dbReference type="Proteomes" id="UP001396334">
    <property type="component" value="Unassembled WGS sequence"/>
</dbReference>
<evidence type="ECO:0000313" key="2">
    <source>
        <dbReference type="EMBL" id="KAK8981607.1"/>
    </source>
</evidence>
<sequence length="174" mass="19472">MLRPALNAGPFVEDKSLIRRLRRGHKSTVIMVAAPTEPDEIVVDVYIEEIRMVGSCCMFKVHDRLFDVNLYQSVSISIGPYHYGNPVLDAMERTKRSVFWAISDQVGAGLYDRHQDVTDRTLGVISNAPKGPHTPTRRLSTPPAPMGHPRRPCMPPTPMGQSEMKSAHCWACTM</sequence>
<accession>A0ABR2NZM8</accession>
<feature type="region of interest" description="Disordered" evidence="1">
    <location>
        <begin position="126"/>
        <end position="151"/>
    </location>
</feature>
<comment type="caution">
    <text evidence="2">The sequence shown here is derived from an EMBL/GenBank/DDBJ whole genome shotgun (WGS) entry which is preliminary data.</text>
</comment>
<evidence type="ECO:0000313" key="3">
    <source>
        <dbReference type="Proteomes" id="UP001396334"/>
    </source>
</evidence>
<gene>
    <name evidence="2" type="ORF">V6N11_028017</name>
</gene>
<keyword evidence="3" id="KW-1185">Reference proteome</keyword>
<protein>
    <submittedName>
        <fullName evidence="2">Uncharacterized protein</fullName>
    </submittedName>
</protein>
<reference evidence="2 3" key="1">
    <citation type="journal article" date="2024" name="G3 (Bethesda)">
        <title>Genome assembly of Hibiscus sabdariffa L. provides insights into metabolisms of medicinal natural products.</title>
        <authorList>
            <person name="Kim T."/>
        </authorList>
    </citation>
    <scope>NUCLEOTIDE SEQUENCE [LARGE SCALE GENOMIC DNA]</scope>
    <source>
        <strain evidence="2">TK-2024</strain>
        <tissue evidence="2">Old leaves</tissue>
    </source>
</reference>
<name>A0ABR2NZM8_9ROSI</name>